<dbReference type="PANTHER" id="PTHR37534:SF49">
    <property type="entry name" value="LYSINE BIOSYNTHESIS REGULATORY PROTEIN LYS14"/>
    <property type="match status" value="1"/>
</dbReference>
<dbReference type="GO" id="GO:0003700">
    <property type="term" value="F:DNA-binding transcription factor activity"/>
    <property type="evidence" value="ECO:0007669"/>
    <property type="project" value="TreeGrafter"/>
</dbReference>
<reference evidence="3" key="1">
    <citation type="submission" date="2022-11" db="EMBL/GenBank/DDBJ databases">
        <authorList>
            <person name="Petersen C."/>
        </authorList>
    </citation>
    <scope>NUCLEOTIDE SEQUENCE</scope>
    <source>
        <strain evidence="3">IBT 26290</strain>
    </source>
</reference>
<evidence type="ECO:0000256" key="1">
    <source>
        <dbReference type="ARBA" id="ARBA00004123"/>
    </source>
</evidence>
<dbReference type="GO" id="GO:0045944">
    <property type="term" value="P:positive regulation of transcription by RNA polymerase II"/>
    <property type="evidence" value="ECO:0007669"/>
    <property type="project" value="TreeGrafter"/>
</dbReference>
<dbReference type="PANTHER" id="PTHR37534">
    <property type="entry name" value="TRANSCRIPTIONAL ACTIVATOR PROTEIN UGA3"/>
    <property type="match status" value="1"/>
</dbReference>
<dbReference type="RefSeq" id="XP_056545163.1">
    <property type="nucleotide sequence ID" value="XM_056686421.1"/>
</dbReference>
<dbReference type="GeneID" id="81425597"/>
<reference evidence="3" key="2">
    <citation type="journal article" date="2023" name="IMA Fungus">
        <title>Comparative genomic study of the Penicillium genus elucidates a diverse pangenome and 15 lateral gene transfer events.</title>
        <authorList>
            <person name="Petersen C."/>
            <person name="Sorensen T."/>
            <person name="Nielsen M.R."/>
            <person name="Sondergaard T.E."/>
            <person name="Sorensen J.L."/>
            <person name="Fitzpatrick D.A."/>
            <person name="Frisvad J.C."/>
            <person name="Nielsen K.L."/>
        </authorList>
    </citation>
    <scope>NUCLEOTIDE SEQUENCE</scope>
    <source>
        <strain evidence="3">IBT 26290</strain>
    </source>
</reference>
<gene>
    <name evidence="3" type="ORF">N7482_004296</name>
</gene>
<organism evidence="3 4">
    <name type="scientific">Penicillium canariense</name>
    <dbReference type="NCBI Taxonomy" id="189055"/>
    <lineage>
        <taxon>Eukaryota</taxon>
        <taxon>Fungi</taxon>
        <taxon>Dikarya</taxon>
        <taxon>Ascomycota</taxon>
        <taxon>Pezizomycotina</taxon>
        <taxon>Eurotiomycetes</taxon>
        <taxon>Eurotiomycetidae</taxon>
        <taxon>Eurotiales</taxon>
        <taxon>Aspergillaceae</taxon>
        <taxon>Penicillium</taxon>
    </lineage>
</organism>
<dbReference type="OrthoDB" id="5069333at2759"/>
<dbReference type="GO" id="GO:0000976">
    <property type="term" value="F:transcription cis-regulatory region binding"/>
    <property type="evidence" value="ECO:0007669"/>
    <property type="project" value="TreeGrafter"/>
</dbReference>
<dbReference type="AlphaFoldDB" id="A0A9W9LPF8"/>
<dbReference type="InterPro" id="IPR021858">
    <property type="entry name" value="Fun_TF"/>
</dbReference>
<accession>A0A9W9LPF8</accession>
<protein>
    <submittedName>
        <fullName evidence="3">Uncharacterized protein</fullName>
    </submittedName>
</protein>
<dbReference type="GO" id="GO:0005634">
    <property type="term" value="C:nucleus"/>
    <property type="evidence" value="ECO:0007669"/>
    <property type="project" value="UniProtKB-SubCell"/>
</dbReference>
<sequence length="196" mass="21895">MDLSRSRHLMASDSDRMTFGIKASALNSRLQGLTQQLNTNVEDATLERIAALKKLACHVYLHCALHDGRPTDFMIKTHVREILKGILDLIEQNSASHVIWPLFVAAVELDPLDYELWSDPDTGAVTDGRKLVLDLLARIAKVSVSSVSRTRSVIEQVWQTRDFHLSKAAGSIRTPFHSLNDWEQNVVPLSDALSLV</sequence>
<dbReference type="EMBL" id="JAPQKN010000002">
    <property type="protein sequence ID" value="KAJ5168702.1"/>
    <property type="molecule type" value="Genomic_DNA"/>
</dbReference>
<name>A0A9W9LPF8_9EURO</name>
<keyword evidence="4" id="KW-1185">Reference proteome</keyword>
<keyword evidence="2" id="KW-0539">Nucleus</keyword>
<comment type="subcellular location">
    <subcellularLocation>
        <location evidence="1">Nucleus</location>
    </subcellularLocation>
</comment>
<comment type="caution">
    <text evidence="3">The sequence shown here is derived from an EMBL/GenBank/DDBJ whole genome shotgun (WGS) entry which is preliminary data.</text>
</comment>
<evidence type="ECO:0000256" key="2">
    <source>
        <dbReference type="ARBA" id="ARBA00023242"/>
    </source>
</evidence>
<dbReference type="Proteomes" id="UP001149163">
    <property type="component" value="Unassembled WGS sequence"/>
</dbReference>
<proteinExistence type="predicted"/>
<dbReference type="Pfam" id="PF11951">
    <property type="entry name" value="Fungal_trans_2"/>
    <property type="match status" value="1"/>
</dbReference>
<evidence type="ECO:0000313" key="4">
    <source>
        <dbReference type="Proteomes" id="UP001149163"/>
    </source>
</evidence>
<evidence type="ECO:0000313" key="3">
    <source>
        <dbReference type="EMBL" id="KAJ5168702.1"/>
    </source>
</evidence>